<keyword evidence="4" id="KW-1185">Reference proteome</keyword>
<sequence>MKPLLFVLLAASVAANIVLALRPGRSPSSVSTPANSTTVAANAAPEAATQTTAGSVAIFNSRGGGTAVVAPAPVGAVWRPATTEADMHRVVADLRAAGYPSDVVRAVVNHLLKKHFADREPEAGQPFWKRNAQTPEAVAAKTALSNERRALFEALLGPDARPSATLDPDTRARQYGSLSDDKIDAIAKIERDYGEMSAEAWAKRRGNVLTSTDTLMQTQLLMEKEKLADLATLLTPEELAQYEMRHSSSARTLINNLRNVEINETEYAQLYQAQKTFDAANPMRSNMDQNTWVQRQAAQRELNEQARGVLGDQRFYSYLEGSDRMYAQVAQAFSSYPTVTPTVSYQVYQLQTDLQAVMYQASRDGPPSQEKIAEMRTVVESYNARLEALVGAEAAEAYRKQGTGRMFGSFRNMPRPAGQATPATGR</sequence>
<organism evidence="3 4">
    <name type="scientific">Oleiharenicola lentus</name>
    <dbReference type="NCBI Taxonomy" id="2508720"/>
    <lineage>
        <taxon>Bacteria</taxon>
        <taxon>Pseudomonadati</taxon>
        <taxon>Verrucomicrobiota</taxon>
        <taxon>Opitutia</taxon>
        <taxon>Opitutales</taxon>
        <taxon>Opitutaceae</taxon>
        <taxon>Oleiharenicola</taxon>
    </lineage>
</organism>
<feature type="compositionally biased region" description="Low complexity" evidence="1">
    <location>
        <begin position="37"/>
        <end position="46"/>
    </location>
</feature>
<dbReference type="Proteomes" id="UP000290218">
    <property type="component" value="Unassembled WGS sequence"/>
</dbReference>
<feature type="compositionally biased region" description="Polar residues" evidence="1">
    <location>
        <begin position="26"/>
        <end position="36"/>
    </location>
</feature>
<protein>
    <submittedName>
        <fullName evidence="3">Uncharacterized protein</fullName>
    </submittedName>
</protein>
<feature type="chain" id="PRO_5020213948" evidence="2">
    <location>
        <begin position="21"/>
        <end position="426"/>
    </location>
</feature>
<dbReference type="EMBL" id="SDHX01000001">
    <property type="protein sequence ID" value="RXK54366.1"/>
    <property type="molecule type" value="Genomic_DNA"/>
</dbReference>
<reference evidence="3 4" key="1">
    <citation type="submission" date="2019-01" db="EMBL/GenBank/DDBJ databases">
        <title>Lacunisphaera sp. strain TWA-58.</title>
        <authorList>
            <person name="Chen W.-M."/>
        </authorList>
    </citation>
    <scope>NUCLEOTIDE SEQUENCE [LARGE SCALE GENOMIC DNA]</scope>
    <source>
        <strain evidence="3 4">TWA-58</strain>
    </source>
</reference>
<evidence type="ECO:0000313" key="4">
    <source>
        <dbReference type="Proteomes" id="UP000290218"/>
    </source>
</evidence>
<gene>
    <name evidence="3" type="ORF">ESB00_00260</name>
</gene>
<evidence type="ECO:0000313" key="3">
    <source>
        <dbReference type="EMBL" id="RXK54366.1"/>
    </source>
</evidence>
<dbReference type="AlphaFoldDB" id="A0A4Q1C6G3"/>
<dbReference type="RefSeq" id="WP_129045731.1">
    <property type="nucleotide sequence ID" value="NZ_SDHX01000001.1"/>
</dbReference>
<comment type="caution">
    <text evidence="3">The sequence shown here is derived from an EMBL/GenBank/DDBJ whole genome shotgun (WGS) entry which is preliminary data.</text>
</comment>
<feature type="signal peptide" evidence="2">
    <location>
        <begin position="1"/>
        <end position="20"/>
    </location>
</feature>
<keyword evidence="2" id="KW-0732">Signal</keyword>
<accession>A0A4Q1C6G3</accession>
<proteinExistence type="predicted"/>
<evidence type="ECO:0000256" key="2">
    <source>
        <dbReference type="SAM" id="SignalP"/>
    </source>
</evidence>
<feature type="region of interest" description="Disordered" evidence="1">
    <location>
        <begin position="25"/>
        <end position="46"/>
    </location>
</feature>
<name>A0A4Q1C6G3_9BACT</name>
<evidence type="ECO:0000256" key="1">
    <source>
        <dbReference type="SAM" id="MobiDB-lite"/>
    </source>
</evidence>
<feature type="region of interest" description="Disordered" evidence="1">
    <location>
        <begin position="406"/>
        <end position="426"/>
    </location>
</feature>
<dbReference type="OrthoDB" id="192545at2"/>